<proteinExistence type="predicted"/>
<keyword evidence="2" id="KW-1185">Reference proteome</keyword>
<organism evidence="1 2">
    <name type="scientific">Persea americana</name>
    <name type="common">Avocado</name>
    <dbReference type="NCBI Taxonomy" id="3435"/>
    <lineage>
        <taxon>Eukaryota</taxon>
        <taxon>Viridiplantae</taxon>
        <taxon>Streptophyta</taxon>
        <taxon>Embryophyta</taxon>
        <taxon>Tracheophyta</taxon>
        <taxon>Spermatophyta</taxon>
        <taxon>Magnoliopsida</taxon>
        <taxon>Magnoliidae</taxon>
        <taxon>Laurales</taxon>
        <taxon>Lauraceae</taxon>
        <taxon>Persea</taxon>
    </lineage>
</organism>
<comment type="caution">
    <text evidence="1">The sequence shown here is derived from an EMBL/GenBank/DDBJ whole genome shotgun (WGS) entry which is preliminary data.</text>
</comment>
<protein>
    <submittedName>
        <fullName evidence="1">Uncharacterized protein</fullName>
    </submittedName>
</protein>
<reference evidence="1 2" key="1">
    <citation type="journal article" date="2022" name="Hortic Res">
        <title>A haplotype resolved chromosomal level avocado genome allows analysis of novel avocado genes.</title>
        <authorList>
            <person name="Nath O."/>
            <person name="Fletcher S.J."/>
            <person name="Hayward A."/>
            <person name="Shaw L.M."/>
            <person name="Masouleh A.K."/>
            <person name="Furtado A."/>
            <person name="Henry R.J."/>
            <person name="Mitter N."/>
        </authorList>
    </citation>
    <scope>NUCLEOTIDE SEQUENCE [LARGE SCALE GENOMIC DNA]</scope>
    <source>
        <strain evidence="2">cv. Hass</strain>
    </source>
</reference>
<sequence length="104" mass="11956">MKWDGEENPPIHIKKQTLSSSPHKWKDEKPPRHACSLSKQKHPDSLHTESHHFASLTPWSIRKTQRNAIYIPSENVTDHPYKSNVLISPPYPKIREISGTIAKS</sequence>
<gene>
    <name evidence="1" type="ORF">MRB53_018852</name>
</gene>
<evidence type="ECO:0000313" key="1">
    <source>
        <dbReference type="EMBL" id="KAJ8642158.1"/>
    </source>
</evidence>
<name>A0ACC2M992_PERAE</name>
<dbReference type="EMBL" id="CM056813">
    <property type="protein sequence ID" value="KAJ8642158.1"/>
    <property type="molecule type" value="Genomic_DNA"/>
</dbReference>
<dbReference type="Proteomes" id="UP001234297">
    <property type="component" value="Chromosome 5"/>
</dbReference>
<evidence type="ECO:0000313" key="2">
    <source>
        <dbReference type="Proteomes" id="UP001234297"/>
    </source>
</evidence>
<accession>A0ACC2M992</accession>